<dbReference type="Proteomes" id="UP001642464">
    <property type="component" value="Unassembled WGS sequence"/>
</dbReference>
<dbReference type="InterPro" id="IPR032297">
    <property type="entry name" value="Torus"/>
</dbReference>
<dbReference type="PANTHER" id="PTHR14089:SF2">
    <property type="entry name" value="PRE-MRNA-SPLICING FACTOR CWC2"/>
    <property type="match status" value="1"/>
</dbReference>
<name>A0ABP0MZF0_9DINO</name>
<gene>
    <name evidence="7" type="ORF">SCF082_LOCUS30319</name>
</gene>
<protein>
    <submittedName>
        <fullName evidence="7">Pre-mRNA-splicing factor CWC2</fullName>
    </submittedName>
</protein>
<evidence type="ECO:0000256" key="1">
    <source>
        <dbReference type="ARBA" id="ARBA00004123"/>
    </source>
</evidence>
<evidence type="ECO:0000256" key="3">
    <source>
        <dbReference type="ARBA" id="ARBA00022884"/>
    </source>
</evidence>
<evidence type="ECO:0000313" key="7">
    <source>
        <dbReference type="EMBL" id="CAK9056212.1"/>
    </source>
</evidence>
<dbReference type="InterPro" id="IPR036020">
    <property type="entry name" value="WW_dom_sf"/>
</dbReference>
<keyword evidence="8" id="KW-1185">Reference proteome</keyword>
<proteinExistence type="predicted"/>
<dbReference type="Pfam" id="PF00397">
    <property type="entry name" value="WW"/>
    <property type="match status" value="1"/>
</dbReference>
<dbReference type="EMBL" id="CAXAMM010024960">
    <property type="protein sequence ID" value="CAK9056212.1"/>
    <property type="molecule type" value="Genomic_DNA"/>
</dbReference>
<dbReference type="PANTHER" id="PTHR14089">
    <property type="entry name" value="PRE-MRNA-SPLICING FACTOR RBM22"/>
    <property type="match status" value="1"/>
</dbReference>
<sequence length="340" mass="37989">DHHWREALDPGTKQIYYYNEQTKKTSWDRPAEMGETVHATGWFGRGKAGAQSRLDEQNREFLSRTAPKQVEAPKRETAYLQGADSYNIWYGRHVGEQWSHRKNYDPAEHRCNLKLHAGRTRADKRQGGANGQEGAFCIKFAKGACPDGSKFRSHAEFAKEAMANQTLDHDEILNVNWAHEDPNPVAQEAIKRSNADAVIAAIKASGGTVGEQDTKFAVPADYDVGLRLARELLKGTRLDDALLPSGHGLVDHFDIIERLDRARHGSRRKELSGALLFIRHADLELVQFVQDVELGDVERRVAVYHVAVLHQRRVKPAASPLAARGDADFAANFLEVSADL</sequence>
<feature type="domain" description="WW" evidence="6">
    <location>
        <begin position="1"/>
        <end position="32"/>
    </location>
</feature>
<dbReference type="SMART" id="SM00456">
    <property type="entry name" value="WW"/>
    <property type="match status" value="1"/>
</dbReference>
<evidence type="ECO:0000256" key="4">
    <source>
        <dbReference type="ARBA" id="ARBA00023187"/>
    </source>
</evidence>
<evidence type="ECO:0000259" key="6">
    <source>
        <dbReference type="PROSITE" id="PS50020"/>
    </source>
</evidence>
<dbReference type="InterPro" id="IPR039171">
    <property type="entry name" value="Cwc2/Slt11"/>
</dbReference>
<dbReference type="Pfam" id="PF16131">
    <property type="entry name" value="Torus"/>
    <property type="match status" value="1"/>
</dbReference>
<accession>A0ABP0MZF0</accession>
<evidence type="ECO:0000313" key="8">
    <source>
        <dbReference type="Proteomes" id="UP001642464"/>
    </source>
</evidence>
<dbReference type="SUPFAM" id="SSF51045">
    <property type="entry name" value="WW domain"/>
    <property type="match status" value="1"/>
</dbReference>
<keyword evidence="2" id="KW-0507">mRNA processing</keyword>
<dbReference type="PROSITE" id="PS01159">
    <property type="entry name" value="WW_DOMAIN_1"/>
    <property type="match status" value="1"/>
</dbReference>
<evidence type="ECO:0000256" key="5">
    <source>
        <dbReference type="ARBA" id="ARBA00023242"/>
    </source>
</evidence>
<evidence type="ECO:0000256" key="2">
    <source>
        <dbReference type="ARBA" id="ARBA00022664"/>
    </source>
</evidence>
<keyword evidence="4" id="KW-0508">mRNA splicing</keyword>
<keyword evidence="5" id="KW-0539">Nucleus</keyword>
<dbReference type="Gene3D" id="2.20.70.10">
    <property type="match status" value="1"/>
</dbReference>
<feature type="non-terminal residue" evidence="7">
    <location>
        <position position="340"/>
    </location>
</feature>
<organism evidence="7 8">
    <name type="scientific">Durusdinium trenchii</name>
    <dbReference type="NCBI Taxonomy" id="1381693"/>
    <lineage>
        <taxon>Eukaryota</taxon>
        <taxon>Sar</taxon>
        <taxon>Alveolata</taxon>
        <taxon>Dinophyceae</taxon>
        <taxon>Suessiales</taxon>
        <taxon>Symbiodiniaceae</taxon>
        <taxon>Durusdinium</taxon>
    </lineage>
</organism>
<comment type="caution">
    <text evidence="7">The sequence shown here is derived from an EMBL/GenBank/DDBJ whole genome shotgun (WGS) entry which is preliminary data.</text>
</comment>
<comment type="subcellular location">
    <subcellularLocation>
        <location evidence="1">Nucleus</location>
    </subcellularLocation>
</comment>
<dbReference type="InterPro" id="IPR001202">
    <property type="entry name" value="WW_dom"/>
</dbReference>
<reference evidence="7 8" key="1">
    <citation type="submission" date="2024-02" db="EMBL/GenBank/DDBJ databases">
        <authorList>
            <person name="Chen Y."/>
            <person name="Shah S."/>
            <person name="Dougan E. K."/>
            <person name="Thang M."/>
            <person name="Chan C."/>
        </authorList>
    </citation>
    <scope>NUCLEOTIDE SEQUENCE [LARGE SCALE GENOMIC DNA]</scope>
</reference>
<dbReference type="CDD" id="cd00201">
    <property type="entry name" value="WW"/>
    <property type="match status" value="1"/>
</dbReference>
<dbReference type="PROSITE" id="PS50020">
    <property type="entry name" value="WW_DOMAIN_2"/>
    <property type="match status" value="1"/>
</dbReference>
<keyword evidence="3" id="KW-0694">RNA-binding</keyword>
<feature type="non-terminal residue" evidence="7">
    <location>
        <position position="1"/>
    </location>
</feature>